<accession>A0A7J6QDK2</accession>
<dbReference type="EMBL" id="JABANO010033686">
    <property type="protein sequence ID" value="KAF4706403.1"/>
    <property type="molecule type" value="Genomic_DNA"/>
</dbReference>
<evidence type="ECO:0000256" key="1">
    <source>
        <dbReference type="SAM" id="MobiDB-lite"/>
    </source>
</evidence>
<reference evidence="2 3" key="1">
    <citation type="submission" date="2020-04" db="EMBL/GenBank/DDBJ databases">
        <title>Perkinsus olseni comparative genomics.</title>
        <authorList>
            <person name="Bogema D.R."/>
        </authorList>
    </citation>
    <scope>NUCLEOTIDE SEQUENCE [LARGE SCALE GENOMIC DNA]</scope>
    <source>
        <strain evidence="2 3">ATCC PRA-207</strain>
    </source>
</reference>
<organism evidence="2 3">
    <name type="scientific">Perkinsus olseni</name>
    <name type="common">Perkinsus atlanticus</name>
    <dbReference type="NCBI Taxonomy" id="32597"/>
    <lineage>
        <taxon>Eukaryota</taxon>
        <taxon>Sar</taxon>
        <taxon>Alveolata</taxon>
        <taxon>Perkinsozoa</taxon>
        <taxon>Perkinsea</taxon>
        <taxon>Perkinsida</taxon>
        <taxon>Perkinsidae</taxon>
        <taxon>Perkinsus</taxon>
    </lineage>
</organism>
<sequence length="605" mass="66952">MELKNSSLAGPPTCKVVLTSASDPPQKVDMQYEDPNVFVAAATTCSDGSTAPLPAGVNVTAGIACKDLKKKAEGAETFEKFMEEASLNDGTLTYRTVSIYVRDLDMVMCRDETLPFARREDTMSLDTIKPKDVPRGRILYVKDTDASLTTIDIDKCKPTYYWLDYLRKSEFSLKCDVPGMRSKSYYPPVVNRPRDLSLTTQDIEWAQPKITRFRTNRVLDPLNPMYKLAKSEAVPVEPPRFNGRFTNDIRDIEFSHPKRLIPDRNYIRDPNDVSDIEYARTKSVQEQVNDIRKRGAPRALRTRDLSLTAKDINAGPLDGRLPAMRGTDPLEPTYVIPTIPVLSRGRLPPATSLNHIWSEEVGSVENPKMEPMVIGEVPLSRPRKLQWDNGEPLFSLLKEDIAGASSQRHVGSIPFNIYEQPVEERPDFHSTADVPGAQVNSLAKGIVTRRKLDPQNPKYTFLDGTRGVVPRRVSLNSYGALSHEAARPATEVISEAERGVPPAVARPAKNGDLECESDLAGPARTPVKVPDVVLPVKVPPQETVAKDRIAVVSPERRQTPAAQQNEVPSARHSIVTVSTPGMTPAQRLDQFITPGPTARSSPPPV</sequence>
<dbReference type="PANTHER" id="PTHR38130">
    <property type="entry name" value="EF-HAND DOMAIN-CONTAINING PROTEIN"/>
    <property type="match status" value="1"/>
</dbReference>
<dbReference type="AlphaFoldDB" id="A0A7J6QDK2"/>
<dbReference type="Proteomes" id="UP000553632">
    <property type="component" value="Unassembled WGS sequence"/>
</dbReference>
<feature type="region of interest" description="Disordered" evidence="1">
    <location>
        <begin position="578"/>
        <end position="605"/>
    </location>
</feature>
<protein>
    <submittedName>
        <fullName evidence="2">Uncharacterized protein</fullName>
    </submittedName>
</protein>
<gene>
    <name evidence="2" type="ORF">FOZ63_015653</name>
</gene>
<dbReference type="PANTHER" id="PTHR38130:SF1">
    <property type="entry name" value="EF-HAND DOMAIN-CONTAINING PROTEIN"/>
    <property type="match status" value="1"/>
</dbReference>
<keyword evidence="3" id="KW-1185">Reference proteome</keyword>
<proteinExistence type="predicted"/>
<comment type="caution">
    <text evidence="2">The sequence shown here is derived from an EMBL/GenBank/DDBJ whole genome shotgun (WGS) entry which is preliminary data.</text>
</comment>
<name>A0A7J6QDK2_PEROL</name>
<evidence type="ECO:0000313" key="2">
    <source>
        <dbReference type="EMBL" id="KAF4706403.1"/>
    </source>
</evidence>
<evidence type="ECO:0000313" key="3">
    <source>
        <dbReference type="Proteomes" id="UP000553632"/>
    </source>
</evidence>